<dbReference type="PANTHER" id="PTHR35395:SF1">
    <property type="entry name" value="DUF6536 DOMAIN-CONTAINING PROTEIN"/>
    <property type="match status" value="1"/>
</dbReference>
<name>A0AAE0NPL1_9PEZI</name>
<protein>
    <submittedName>
        <fullName evidence="2">Uncharacterized protein</fullName>
    </submittedName>
</protein>
<keyword evidence="1" id="KW-0472">Membrane</keyword>
<organism evidence="2 3">
    <name type="scientific">Podospora didyma</name>
    <dbReference type="NCBI Taxonomy" id="330526"/>
    <lineage>
        <taxon>Eukaryota</taxon>
        <taxon>Fungi</taxon>
        <taxon>Dikarya</taxon>
        <taxon>Ascomycota</taxon>
        <taxon>Pezizomycotina</taxon>
        <taxon>Sordariomycetes</taxon>
        <taxon>Sordariomycetidae</taxon>
        <taxon>Sordariales</taxon>
        <taxon>Podosporaceae</taxon>
        <taxon>Podospora</taxon>
    </lineage>
</organism>
<feature type="transmembrane region" description="Helical" evidence="1">
    <location>
        <begin position="306"/>
        <end position="326"/>
    </location>
</feature>
<reference evidence="2" key="1">
    <citation type="journal article" date="2023" name="Mol. Phylogenet. Evol.">
        <title>Genome-scale phylogeny and comparative genomics of the fungal order Sordariales.</title>
        <authorList>
            <person name="Hensen N."/>
            <person name="Bonometti L."/>
            <person name="Westerberg I."/>
            <person name="Brannstrom I.O."/>
            <person name="Guillou S."/>
            <person name="Cros-Aarteil S."/>
            <person name="Calhoun S."/>
            <person name="Haridas S."/>
            <person name="Kuo A."/>
            <person name="Mondo S."/>
            <person name="Pangilinan J."/>
            <person name="Riley R."/>
            <person name="LaButti K."/>
            <person name="Andreopoulos B."/>
            <person name="Lipzen A."/>
            <person name="Chen C."/>
            <person name="Yan M."/>
            <person name="Daum C."/>
            <person name="Ng V."/>
            <person name="Clum A."/>
            <person name="Steindorff A."/>
            <person name="Ohm R.A."/>
            <person name="Martin F."/>
            <person name="Silar P."/>
            <person name="Natvig D.O."/>
            <person name="Lalanne C."/>
            <person name="Gautier V."/>
            <person name="Ament-Velasquez S.L."/>
            <person name="Kruys A."/>
            <person name="Hutchinson M.I."/>
            <person name="Powell A.J."/>
            <person name="Barry K."/>
            <person name="Miller A.N."/>
            <person name="Grigoriev I.V."/>
            <person name="Debuchy R."/>
            <person name="Gladieux P."/>
            <person name="Hiltunen Thoren M."/>
            <person name="Johannesson H."/>
        </authorList>
    </citation>
    <scope>NUCLEOTIDE SEQUENCE</scope>
    <source>
        <strain evidence="2">CBS 232.78</strain>
    </source>
</reference>
<evidence type="ECO:0000313" key="3">
    <source>
        <dbReference type="Proteomes" id="UP001285441"/>
    </source>
</evidence>
<reference evidence="2" key="2">
    <citation type="submission" date="2023-06" db="EMBL/GenBank/DDBJ databases">
        <authorList>
            <consortium name="Lawrence Berkeley National Laboratory"/>
            <person name="Haridas S."/>
            <person name="Hensen N."/>
            <person name="Bonometti L."/>
            <person name="Westerberg I."/>
            <person name="Brannstrom I.O."/>
            <person name="Guillou S."/>
            <person name="Cros-Aarteil S."/>
            <person name="Calhoun S."/>
            <person name="Kuo A."/>
            <person name="Mondo S."/>
            <person name="Pangilinan J."/>
            <person name="Riley R."/>
            <person name="LaButti K."/>
            <person name="Andreopoulos B."/>
            <person name="Lipzen A."/>
            <person name="Chen C."/>
            <person name="Yanf M."/>
            <person name="Daum C."/>
            <person name="Ng V."/>
            <person name="Clum A."/>
            <person name="Steindorff A."/>
            <person name="Ohm R."/>
            <person name="Martin F."/>
            <person name="Silar P."/>
            <person name="Natvig D."/>
            <person name="Lalanne C."/>
            <person name="Gautier V."/>
            <person name="Ament-velasquez S.L."/>
            <person name="Kruys A."/>
            <person name="Hutchinson M.I."/>
            <person name="Powell A.J."/>
            <person name="Barry K."/>
            <person name="Miller A.N."/>
            <person name="Grigoriev I.V."/>
            <person name="Debuchy R."/>
            <person name="Gladieux P."/>
            <person name="Thoren M.H."/>
            <person name="Johannesson H."/>
        </authorList>
    </citation>
    <scope>NUCLEOTIDE SEQUENCE</scope>
    <source>
        <strain evidence="2">CBS 232.78</strain>
    </source>
</reference>
<gene>
    <name evidence="2" type="ORF">B0H63DRAFT_522689</name>
</gene>
<dbReference type="Proteomes" id="UP001285441">
    <property type="component" value="Unassembled WGS sequence"/>
</dbReference>
<dbReference type="AlphaFoldDB" id="A0AAE0NPL1"/>
<feature type="transmembrane region" description="Helical" evidence="1">
    <location>
        <begin position="365"/>
        <end position="388"/>
    </location>
</feature>
<evidence type="ECO:0000256" key="1">
    <source>
        <dbReference type="SAM" id="Phobius"/>
    </source>
</evidence>
<accession>A0AAE0NPL1</accession>
<feature type="transmembrane region" description="Helical" evidence="1">
    <location>
        <begin position="422"/>
        <end position="444"/>
    </location>
</feature>
<sequence length="518" mass="57705">MTSHTFSLNFNISGPGTYTPTTSDYNRERNNGWETMALPSLVRRYGSGFADDYRDIVLVLEDNIPNNSTQGTAWSDWLCNFFDWPQLSREVPHKPTADWCQSDGIANTARPVWLVDLDHLDGSPRHTIKNSTLTPLKAWGLSERTKLGCRLLVYPMFWWLTSACNVVIASILTGMTLFYKSTPLVTIGDVIDSYLCKPSTSILKATCTYGFQDFKNIYRPALEPREYCPAPKVRMRWWRAVGLMRWGLTSLCWLLALITTAAILAFTTQSEPDIFKRGVLSPPDQVSMASTISPHTSSADKSMKRLQLVVLANLPQFGLSVAYLLYNSLITMMVVEQEWHSFGLLGLNPNALRVSQPRGFQRNTFFLSLPYQYAIPLLAVSTALQWLANQSLFFAEVDLWNVDGQRQDLNDSISTLGYYNQAMFWIVMTGLLLWVVVVGIGYICTYEPSGMPMLGACSAVIAASCHLPGAGWMVGDVIACGPLTWGELHQDTDGGVDEMWLGFSAGAPRSPQAGEIYG</sequence>
<keyword evidence="1" id="KW-1133">Transmembrane helix</keyword>
<proteinExistence type="predicted"/>
<evidence type="ECO:0000313" key="2">
    <source>
        <dbReference type="EMBL" id="KAK3385351.1"/>
    </source>
</evidence>
<dbReference type="EMBL" id="JAULSW010000004">
    <property type="protein sequence ID" value="KAK3385351.1"/>
    <property type="molecule type" value="Genomic_DNA"/>
</dbReference>
<feature type="transmembrane region" description="Helical" evidence="1">
    <location>
        <begin position="243"/>
        <end position="266"/>
    </location>
</feature>
<keyword evidence="1" id="KW-0812">Transmembrane</keyword>
<dbReference type="PANTHER" id="PTHR35395">
    <property type="entry name" value="DUF6536 DOMAIN-CONTAINING PROTEIN"/>
    <property type="match status" value="1"/>
</dbReference>
<feature type="transmembrane region" description="Helical" evidence="1">
    <location>
        <begin position="156"/>
        <end position="179"/>
    </location>
</feature>
<keyword evidence="3" id="KW-1185">Reference proteome</keyword>
<comment type="caution">
    <text evidence="2">The sequence shown here is derived from an EMBL/GenBank/DDBJ whole genome shotgun (WGS) entry which is preliminary data.</text>
</comment>